<proteinExistence type="predicted"/>
<dbReference type="eggNOG" id="COG1040">
    <property type="taxonomic scope" value="Bacteria"/>
</dbReference>
<evidence type="ECO:0000313" key="3">
    <source>
        <dbReference type="EMBL" id="ADP84906.1"/>
    </source>
</evidence>
<gene>
    <name evidence="3" type="ordered locus">FraEuI1c_6938</name>
</gene>
<dbReference type="HOGENOM" id="CLU_036712_0_0_11"/>
<evidence type="ECO:0000259" key="2">
    <source>
        <dbReference type="Pfam" id="PF24409"/>
    </source>
</evidence>
<keyword evidence="4" id="KW-1185">Reference proteome</keyword>
<dbReference type="Pfam" id="PF24409">
    <property type="entry name" value="wHTH-PRTase_assc"/>
    <property type="match status" value="1"/>
</dbReference>
<organism evidence="3 4">
    <name type="scientific">Pseudofrankia inefficax (strain DSM 45817 / CECT 9037 / DDB 130130 / EuI1c)</name>
    <name type="common">Frankia inefficax</name>
    <dbReference type="NCBI Taxonomy" id="298654"/>
    <lineage>
        <taxon>Bacteria</taxon>
        <taxon>Bacillati</taxon>
        <taxon>Actinomycetota</taxon>
        <taxon>Actinomycetes</taxon>
        <taxon>Frankiales</taxon>
        <taxon>Frankiaceae</taxon>
        <taxon>Pseudofrankia</taxon>
    </lineage>
</organism>
<reference evidence="3 4" key="1">
    <citation type="submission" date="2010-10" db="EMBL/GenBank/DDBJ databases">
        <title>Complete sequence of Frankia sp. EuI1c.</title>
        <authorList>
            <consortium name="US DOE Joint Genome Institute"/>
            <person name="Lucas S."/>
            <person name="Copeland A."/>
            <person name="Lapidus A."/>
            <person name="Cheng J.-F."/>
            <person name="Bruce D."/>
            <person name="Goodwin L."/>
            <person name="Pitluck S."/>
            <person name="Chertkov O."/>
            <person name="Detter J.C."/>
            <person name="Han C."/>
            <person name="Tapia R."/>
            <person name="Land M."/>
            <person name="Hauser L."/>
            <person name="Jeffries C."/>
            <person name="Kyrpides N."/>
            <person name="Ivanova N."/>
            <person name="Mikhailova N."/>
            <person name="Beauchemin N."/>
            <person name="Sen A."/>
            <person name="Sur S.A."/>
            <person name="Gtari M."/>
            <person name="Wall L."/>
            <person name="Tisa L."/>
            <person name="Woyke T."/>
        </authorList>
    </citation>
    <scope>NUCLEOTIDE SEQUENCE [LARGE SCALE GENOMIC DNA]</scope>
    <source>
        <strain evidence="4">DSM 45817 / CECT 9037 / EuI1c</strain>
    </source>
</reference>
<evidence type="ECO:0000259" key="1">
    <source>
        <dbReference type="Pfam" id="PF24390"/>
    </source>
</evidence>
<protein>
    <submittedName>
        <fullName evidence="3">Uncharacterized protein</fullName>
    </submittedName>
</protein>
<sequence length="421" mass="47215">MATRVMATQAQSFRKPSETARGKAWIENFAMEDRPTAQILIDALRIASETEVRAGTLALLDGVLPELPKPALVLPVRSLDDFGDAREHKPMVYRDFTPYGDYNAEPGSEVLAASLIREIIRDNGLHQGILPPASNLEDLRSNKCRSLVLVDDYSGSGSQVISYVKSWLRHPSIRSWRSYGLLQVYVILYAASPLAIKALGRSGLIKDVYIYEMAASFAEAQWEKGELERVTKLCIQYASKRRKRDALGYKGSAGLFLIQHTVPNNLPAVMLQERRVPSQPWSPLFPRRQFPRDFPMELIGYRQGAEFEIAPGKISDRRLENGLRRADKSTVKRYLNLLGLMAGGHTSNEELAAFLSTSIIEITQAITTIESWGLIDGRRHLTDEGRAELARVRMKPRRVTFALQGSMDPYYPQQLRGVGGI</sequence>
<dbReference type="Proteomes" id="UP000002484">
    <property type="component" value="Chromosome"/>
</dbReference>
<dbReference type="KEGG" id="fri:FraEuI1c_6938"/>
<dbReference type="EMBL" id="CP002299">
    <property type="protein sequence ID" value="ADP84906.1"/>
    <property type="molecule type" value="Genomic_DNA"/>
</dbReference>
<name>E3IVX8_PSEI1</name>
<accession>E3IVX8</accession>
<dbReference type="STRING" id="298654.FraEuI1c_6938"/>
<dbReference type="AlphaFoldDB" id="E3IVX8"/>
<evidence type="ECO:0000313" key="4">
    <source>
        <dbReference type="Proteomes" id="UP000002484"/>
    </source>
</evidence>
<dbReference type="InParanoid" id="E3IVX8"/>
<dbReference type="InterPro" id="IPR056920">
    <property type="entry name" value="PRTase-CE"/>
</dbReference>
<feature type="domain" description="PRTase associated wHTH" evidence="2">
    <location>
        <begin position="336"/>
        <end position="417"/>
    </location>
</feature>
<feature type="domain" description="PRTase-CE" evidence="1">
    <location>
        <begin position="23"/>
        <end position="287"/>
    </location>
</feature>
<dbReference type="InterPro" id="IPR057055">
    <property type="entry name" value="wHTH-PRTase_assoc"/>
</dbReference>
<dbReference type="Pfam" id="PF24390">
    <property type="entry name" value="PRTase-CE"/>
    <property type="match status" value="1"/>
</dbReference>